<sequence>MITLFKFPKIRREVLLLSLLMLSMVSAVAVQSNQRKALLIDHIDIHSKTSIIHLGSIDTFDITEAGKQASKFLLDALNNNNLEAATAASTVYDRIIPKENYGGEYTALQWFAWYLLAPPDKQQQMLSDKYHREFFNFWSENDFANLKEYLERKYKFKEFEDAQTFKGQERLAYLEDFILFNNPRREEWEKTSKMMEVLNLEPGMTIADIGSGPGYFTFKFSEAVGAKGKVLALDTVKTHVDFIKSVAEKYDFNNIEFVHLSNIDSIGIPPNQVDLAYMCSLYHIIYTVNSESVRQSYIASIRDALKPGGRFIVVDNAVVEDKTLPYHGPFIAKELIIAQLERYGFQLETQYQFIPQRYVLVFRKV</sequence>
<evidence type="ECO:0000256" key="7">
    <source>
        <dbReference type="ARBA" id="ARBA00047943"/>
    </source>
</evidence>
<gene>
    <name evidence="11" type="ORF">BGM30_25500</name>
</gene>
<dbReference type="InterPro" id="IPR029063">
    <property type="entry name" value="SAM-dependent_MTases_sf"/>
</dbReference>
<dbReference type="EMBL" id="BEYQ01000008">
    <property type="protein sequence ID" value="GBD53457.1"/>
    <property type="molecule type" value="Genomic_DNA"/>
</dbReference>
<feature type="chain" id="PRO_5040406275" description="Arsenite methyltransferase" evidence="9">
    <location>
        <begin position="30"/>
        <end position="365"/>
    </location>
</feature>
<evidence type="ECO:0000256" key="5">
    <source>
        <dbReference type="ARBA" id="ARBA00034545"/>
    </source>
</evidence>
<organism evidence="11 12">
    <name type="scientific">Microcystis aeruginosa NIES-298</name>
    <dbReference type="NCBI Taxonomy" id="449468"/>
    <lineage>
        <taxon>Bacteria</taxon>
        <taxon>Bacillati</taxon>
        <taxon>Cyanobacteriota</taxon>
        <taxon>Cyanophyceae</taxon>
        <taxon>Oscillatoriophycideae</taxon>
        <taxon>Chroococcales</taxon>
        <taxon>Microcystaceae</taxon>
        <taxon>Microcystis</taxon>
    </lineage>
</organism>
<protein>
    <recommendedName>
        <fullName evidence="5">Arsenite methyltransferase</fullName>
        <ecNumber evidence="4">2.1.1.137</ecNumber>
    </recommendedName>
</protein>
<keyword evidence="9" id="KW-0732">Signal</keyword>
<dbReference type="InterPro" id="IPR025714">
    <property type="entry name" value="Methyltranfer_dom"/>
</dbReference>
<dbReference type="Pfam" id="PF13847">
    <property type="entry name" value="Methyltransf_31"/>
    <property type="match status" value="1"/>
</dbReference>
<evidence type="ECO:0000256" key="8">
    <source>
        <dbReference type="ARBA" id="ARBA00048428"/>
    </source>
</evidence>
<evidence type="ECO:0000256" key="1">
    <source>
        <dbReference type="ARBA" id="ARBA00022679"/>
    </source>
</evidence>
<dbReference type="CDD" id="cd02440">
    <property type="entry name" value="AdoMet_MTases"/>
    <property type="match status" value="1"/>
</dbReference>
<evidence type="ECO:0000313" key="12">
    <source>
        <dbReference type="Proteomes" id="UP000236321"/>
    </source>
</evidence>
<dbReference type="Gene3D" id="3.40.50.150">
    <property type="entry name" value="Vaccinia Virus protein VP39"/>
    <property type="match status" value="1"/>
</dbReference>
<evidence type="ECO:0000256" key="6">
    <source>
        <dbReference type="ARBA" id="ARBA00047941"/>
    </source>
</evidence>
<evidence type="ECO:0000256" key="4">
    <source>
        <dbReference type="ARBA" id="ARBA00034521"/>
    </source>
</evidence>
<evidence type="ECO:0000256" key="2">
    <source>
        <dbReference type="ARBA" id="ARBA00022691"/>
    </source>
</evidence>
<dbReference type="PANTHER" id="PTHR43675:SF8">
    <property type="entry name" value="ARSENITE METHYLTRANSFERASE"/>
    <property type="match status" value="1"/>
</dbReference>
<dbReference type="EC" id="2.1.1.137" evidence="4"/>
<evidence type="ECO:0000256" key="9">
    <source>
        <dbReference type="SAM" id="SignalP"/>
    </source>
</evidence>
<accession>A0A9P3DFT0</accession>
<comment type="similarity">
    <text evidence="3">Belongs to the methyltransferase superfamily. Arsenite methyltransferase family.</text>
</comment>
<keyword evidence="2" id="KW-0949">S-adenosyl-L-methionine</keyword>
<evidence type="ECO:0000313" key="11">
    <source>
        <dbReference type="EMBL" id="GBD53457.1"/>
    </source>
</evidence>
<feature type="signal peptide" evidence="9">
    <location>
        <begin position="1"/>
        <end position="29"/>
    </location>
</feature>
<comment type="caution">
    <text evidence="11">The sequence shown here is derived from an EMBL/GenBank/DDBJ whole genome shotgun (WGS) entry which is preliminary data.</text>
</comment>
<dbReference type="AlphaFoldDB" id="A0A9P3DFT0"/>
<comment type="catalytic activity">
    <reaction evidence="8">
        <text>arsenic triglutathione + 3 [thioredoxin]-dithiol + 3 S-adenosyl-L-methionine = trimethylarsine + 3 [thioredoxin]-disulfide + 3 glutathione + 3 S-adenosyl-L-homocysteine + 3 H(+)</text>
        <dbReference type="Rhea" id="RHEA:69432"/>
        <dbReference type="Rhea" id="RHEA-COMP:10698"/>
        <dbReference type="Rhea" id="RHEA-COMP:10700"/>
        <dbReference type="ChEBI" id="CHEBI:15378"/>
        <dbReference type="ChEBI" id="CHEBI:27130"/>
        <dbReference type="ChEBI" id="CHEBI:29950"/>
        <dbReference type="ChEBI" id="CHEBI:50058"/>
        <dbReference type="ChEBI" id="CHEBI:57856"/>
        <dbReference type="ChEBI" id="CHEBI:57925"/>
        <dbReference type="ChEBI" id="CHEBI:59789"/>
        <dbReference type="ChEBI" id="CHEBI:183640"/>
        <dbReference type="EC" id="2.1.1.137"/>
    </reaction>
</comment>
<dbReference type="GO" id="GO:0030791">
    <property type="term" value="F:arsenite methyltransferase activity"/>
    <property type="evidence" value="ECO:0007669"/>
    <property type="project" value="UniProtKB-EC"/>
</dbReference>
<dbReference type="Proteomes" id="UP000236321">
    <property type="component" value="Unassembled WGS sequence"/>
</dbReference>
<evidence type="ECO:0000259" key="10">
    <source>
        <dbReference type="Pfam" id="PF13847"/>
    </source>
</evidence>
<comment type="catalytic activity">
    <reaction evidence="7">
        <text>arsenic triglutathione + 2 [thioredoxin]-dithiol + 2 S-adenosyl-L-methionine + H2O = dimethylarsinous acid + 2 [thioredoxin]-disulfide + 3 glutathione + 2 S-adenosyl-L-homocysteine + 2 H(+)</text>
        <dbReference type="Rhea" id="RHEA:69464"/>
        <dbReference type="Rhea" id="RHEA-COMP:10698"/>
        <dbReference type="Rhea" id="RHEA-COMP:10700"/>
        <dbReference type="ChEBI" id="CHEBI:15377"/>
        <dbReference type="ChEBI" id="CHEBI:15378"/>
        <dbReference type="ChEBI" id="CHEBI:23808"/>
        <dbReference type="ChEBI" id="CHEBI:29950"/>
        <dbReference type="ChEBI" id="CHEBI:50058"/>
        <dbReference type="ChEBI" id="CHEBI:57856"/>
        <dbReference type="ChEBI" id="CHEBI:57925"/>
        <dbReference type="ChEBI" id="CHEBI:59789"/>
        <dbReference type="ChEBI" id="CHEBI:183640"/>
        <dbReference type="EC" id="2.1.1.137"/>
    </reaction>
</comment>
<evidence type="ECO:0000256" key="3">
    <source>
        <dbReference type="ARBA" id="ARBA00034487"/>
    </source>
</evidence>
<feature type="domain" description="Methyltransferase" evidence="10">
    <location>
        <begin position="201"/>
        <end position="317"/>
    </location>
</feature>
<comment type="catalytic activity">
    <reaction evidence="6">
        <text>arsenic triglutathione + [thioredoxin]-dithiol + S-adenosyl-L-methionine + 2 H2O = methylarsonous acid + [thioredoxin]-disulfide + 3 glutathione + S-adenosyl-L-homocysteine + H(+)</text>
        <dbReference type="Rhea" id="RHEA:69460"/>
        <dbReference type="Rhea" id="RHEA-COMP:10698"/>
        <dbReference type="Rhea" id="RHEA-COMP:10700"/>
        <dbReference type="ChEBI" id="CHEBI:15377"/>
        <dbReference type="ChEBI" id="CHEBI:15378"/>
        <dbReference type="ChEBI" id="CHEBI:17826"/>
        <dbReference type="ChEBI" id="CHEBI:29950"/>
        <dbReference type="ChEBI" id="CHEBI:50058"/>
        <dbReference type="ChEBI" id="CHEBI:57856"/>
        <dbReference type="ChEBI" id="CHEBI:57925"/>
        <dbReference type="ChEBI" id="CHEBI:59789"/>
        <dbReference type="ChEBI" id="CHEBI:183640"/>
        <dbReference type="EC" id="2.1.1.137"/>
    </reaction>
</comment>
<dbReference type="RefSeq" id="WP_420538212.1">
    <property type="nucleotide sequence ID" value="NZ_CP184724.1"/>
</dbReference>
<dbReference type="PANTHER" id="PTHR43675">
    <property type="entry name" value="ARSENITE METHYLTRANSFERASE"/>
    <property type="match status" value="1"/>
</dbReference>
<dbReference type="InterPro" id="IPR026669">
    <property type="entry name" value="Arsenite_MeTrfase-like"/>
</dbReference>
<reference evidence="12" key="1">
    <citation type="submission" date="2017-12" db="EMBL/GenBank/DDBJ databases">
        <title>Improved Draft Genome Sequence of Microcystis aeruginosa NIES-298, a Microcystin-Producing Cyanobacterium from Lake Kasumigaura, Japan.</title>
        <authorList>
            <person name="Yamaguchi H."/>
            <person name="Suzuki S."/>
            <person name="Kawachi M."/>
        </authorList>
    </citation>
    <scope>NUCLEOTIDE SEQUENCE [LARGE SCALE GENOMIC DNA]</scope>
    <source>
        <strain evidence="12">NIES-298</strain>
    </source>
</reference>
<keyword evidence="1" id="KW-0808">Transferase</keyword>
<name>A0A9P3DFT0_MICAE</name>
<dbReference type="SUPFAM" id="SSF53335">
    <property type="entry name" value="S-adenosyl-L-methionine-dependent methyltransferases"/>
    <property type="match status" value="1"/>
</dbReference>
<proteinExistence type="inferred from homology"/>